<reference evidence="1 2" key="1">
    <citation type="submission" date="2016-08" db="EMBL/GenBank/DDBJ databases">
        <title>Analysis of Carbohydrate Active Enzymes in Thermogemmatispora T81 Reveals Carbohydrate Degradation Ability.</title>
        <authorList>
            <person name="Tomazini A."/>
            <person name="Lal S."/>
            <person name="Stott M."/>
            <person name="Henrissat B."/>
            <person name="Polikarpov I."/>
            <person name="Sparling R."/>
            <person name="Levin D.B."/>
        </authorList>
    </citation>
    <scope>NUCLEOTIDE SEQUENCE [LARGE SCALE GENOMIC DNA]</scope>
    <source>
        <strain evidence="1 2">T81</strain>
    </source>
</reference>
<dbReference type="AlphaFoldDB" id="A0A328VQ65"/>
<evidence type="ECO:0000313" key="2">
    <source>
        <dbReference type="Proteomes" id="UP000248706"/>
    </source>
</evidence>
<accession>A0A328VQ65</accession>
<keyword evidence="2" id="KW-1185">Reference proteome</keyword>
<dbReference type="Proteomes" id="UP000248706">
    <property type="component" value="Unassembled WGS sequence"/>
</dbReference>
<comment type="caution">
    <text evidence="1">The sequence shown here is derived from an EMBL/GenBank/DDBJ whole genome shotgun (WGS) entry which is preliminary data.</text>
</comment>
<dbReference type="EMBL" id="MCIF01000002">
    <property type="protein sequence ID" value="RAQ98332.1"/>
    <property type="molecule type" value="Genomic_DNA"/>
</dbReference>
<gene>
    <name evidence="1" type="ORF">A4R35_22520</name>
</gene>
<name>A0A328VQ65_9CHLR</name>
<protein>
    <submittedName>
        <fullName evidence="1">Uncharacterized protein</fullName>
    </submittedName>
</protein>
<organism evidence="1 2">
    <name type="scientific">Thermogemmatispora tikiterensis</name>
    <dbReference type="NCBI Taxonomy" id="1825093"/>
    <lineage>
        <taxon>Bacteria</taxon>
        <taxon>Bacillati</taxon>
        <taxon>Chloroflexota</taxon>
        <taxon>Ktedonobacteria</taxon>
        <taxon>Thermogemmatisporales</taxon>
        <taxon>Thermogemmatisporaceae</taxon>
        <taxon>Thermogemmatispora</taxon>
    </lineage>
</organism>
<proteinExistence type="predicted"/>
<sequence length="84" mass="9946">MRWLLFRFLFLARRQVARHSSMLDHEAVWIGTEIDQVHLLAEACQQLSALLFCLSARRSVDGFQMVILAIAKRVFHYPEDFLRR</sequence>
<evidence type="ECO:0000313" key="1">
    <source>
        <dbReference type="EMBL" id="RAQ98332.1"/>
    </source>
</evidence>